<dbReference type="Pfam" id="PF02221">
    <property type="entry name" value="E1_DerP2_DerF2"/>
    <property type="match status" value="1"/>
</dbReference>
<dbReference type="Gene3D" id="2.70.220.10">
    <property type="entry name" value="Ganglioside GM2 activator"/>
    <property type="match status" value="2"/>
</dbReference>
<dbReference type="InterPro" id="IPR039670">
    <property type="entry name" value="NPC2-like"/>
</dbReference>
<dbReference type="GO" id="GO:0032934">
    <property type="term" value="F:sterol binding"/>
    <property type="evidence" value="ECO:0007669"/>
    <property type="project" value="InterPro"/>
</dbReference>
<evidence type="ECO:0000256" key="7">
    <source>
        <dbReference type="ARBA" id="ARBA00023055"/>
    </source>
</evidence>
<comment type="caution">
    <text evidence="9">The sequence shown here is derived from an EMBL/GenBank/DDBJ whole genome shotgun (WGS) entry which is preliminary data.</text>
</comment>
<comment type="similarity">
    <text evidence="2">Belongs to the NPC2 family.</text>
</comment>
<dbReference type="FunFam" id="2.70.220.10:FF:000002">
    <property type="entry name" value="Phosphatidylglycerol/phosphatidylinositol transfer protein"/>
    <property type="match status" value="1"/>
</dbReference>
<dbReference type="EMBL" id="VDMD01000004">
    <property type="protein sequence ID" value="TRM66183.1"/>
    <property type="molecule type" value="Genomic_DNA"/>
</dbReference>
<keyword evidence="10" id="KW-1185">Reference proteome</keyword>
<evidence type="ECO:0000256" key="6">
    <source>
        <dbReference type="ARBA" id="ARBA00022729"/>
    </source>
</evidence>
<evidence type="ECO:0000256" key="4">
    <source>
        <dbReference type="ARBA" id="ARBA00016056"/>
    </source>
</evidence>
<dbReference type="CDD" id="cd00917">
    <property type="entry name" value="PG-PI_TP"/>
    <property type="match status" value="1"/>
</dbReference>
<evidence type="ECO:0000256" key="1">
    <source>
        <dbReference type="ARBA" id="ARBA00002053"/>
    </source>
</evidence>
<name>A0A550CN10_9AGAR</name>
<evidence type="ECO:0000313" key="9">
    <source>
        <dbReference type="EMBL" id="TRM66183.1"/>
    </source>
</evidence>
<feature type="domain" description="MD-2-related lipid-recognition" evidence="8">
    <location>
        <begin position="14"/>
        <end position="136"/>
    </location>
</feature>
<evidence type="ECO:0000256" key="3">
    <source>
        <dbReference type="ARBA" id="ARBA00011245"/>
    </source>
</evidence>
<dbReference type="InterPro" id="IPR033917">
    <property type="entry name" value="ML_PG-PI_TP"/>
</dbReference>
<dbReference type="SUPFAM" id="SSF81296">
    <property type="entry name" value="E set domains"/>
    <property type="match status" value="1"/>
</dbReference>
<organism evidence="9 10">
    <name type="scientific">Schizophyllum amplum</name>
    <dbReference type="NCBI Taxonomy" id="97359"/>
    <lineage>
        <taxon>Eukaryota</taxon>
        <taxon>Fungi</taxon>
        <taxon>Dikarya</taxon>
        <taxon>Basidiomycota</taxon>
        <taxon>Agaricomycotina</taxon>
        <taxon>Agaricomycetes</taxon>
        <taxon>Agaricomycetidae</taxon>
        <taxon>Agaricales</taxon>
        <taxon>Schizophyllaceae</taxon>
        <taxon>Schizophyllum</taxon>
    </lineage>
</organism>
<feature type="non-terminal residue" evidence="9">
    <location>
        <position position="1"/>
    </location>
</feature>
<dbReference type="OrthoDB" id="6409159at2759"/>
<dbReference type="SMART" id="SM00737">
    <property type="entry name" value="ML"/>
    <property type="match status" value="1"/>
</dbReference>
<comment type="function">
    <text evidence="1">Catalyzes the intermembrane transfer of phosphatidylglycerol and phosphatidylinositol.</text>
</comment>
<keyword evidence="7" id="KW-0445">Lipid transport</keyword>
<dbReference type="FunFam" id="2.70.220.10:FF:000004">
    <property type="entry name" value="Related to phosphatidylglycerol/phosphatidylinositol transfer protein"/>
    <property type="match status" value="1"/>
</dbReference>
<dbReference type="InterPro" id="IPR014756">
    <property type="entry name" value="Ig_E-set"/>
</dbReference>
<dbReference type="PANTHER" id="PTHR11306:SF0">
    <property type="entry name" value="PHOSPHATIDYLGLYCEROL_PHOSPHATIDYLINOSITOL TRANSFER PROTEIN"/>
    <property type="match status" value="1"/>
</dbReference>
<evidence type="ECO:0000256" key="5">
    <source>
        <dbReference type="ARBA" id="ARBA00022448"/>
    </source>
</evidence>
<evidence type="ECO:0000256" key="2">
    <source>
        <dbReference type="ARBA" id="ARBA00006370"/>
    </source>
</evidence>
<dbReference type="Proteomes" id="UP000320762">
    <property type="component" value="Unassembled WGS sequence"/>
</dbReference>
<dbReference type="AlphaFoldDB" id="A0A550CN10"/>
<comment type="subunit">
    <text evidence="3">Monomer.</text>
</comment>
<sequence>GQKGDVHTAESWSYIDCGLPEDLIQLQSIKVSPDPPQPGEQLTVTVNAVVLETIEEGAYADVVVKLGLIKLLSKTFDVCEEARNANATVQCPVEKGPYTVVQTVDLPKEIPKAKFVVSVRAYTAEDDDMACVDLQVDFTKRPFFGFGW</sequence>
<accession>A0A550CN10</accession>
<dbReference type="GO" id="GO:0032366">
    <property type="term" value="P:intracellular sterol transport"/>
    <property type="evidence" value="ECO:0007669"/>
    <property type="project" value="InterPro"/>
</dbReference>
<protein>
    <recommendedName>
        <fullName evidence="4">Phosphatidylglycerol/phosphatidylinositol transfer protein</fullName>
    </recommendedName>
</protein>
<dbReference type="InterPro" id="IPR003172">
    <property type="entry name" value="ML_dom"/>
</dbReference>
<reference evidence="9 10" key="1">
    <citation type="journal article" date="2019" name="New Phytol.">
        <title>Comparative genomics reveals unique wood-decay strategies and fruiting body development in the Schizophyllaceae.</title>
        <authorList>
            <person name="Almasi E."/>
            <person name="Sahu N."/>
            <person name="Krizsan K."/>
            <person name="Balint B."/>
            <person name="Kovacs G.M."/>
            <person name="Kiss B."/>
            <person name="Cseklye J."/>
            <person name="Drula E."/>
            <person name="Henrissat B."/>
            <person name="Nagy I."/>
            <person name="Chovatia M."/>
            <person name="Adam C."/>
            <person name="LaButti K."/>
            <person name="Lipzen A."/>
            <person name="Riley R."/>
            <person name="Grigoriev I.V."/>
            <person name="Nagy L.G."/>
        </authorList>
    </citation>
    <scope>NUCLEOTIDE SEQUENCE [LARGE SCALE GENOMIC DNA]</scope>
    <source>
        <strain evidence="9 10">NL-1724</strain>
    </source>
</reference>
<dbReference type="InterPro" id="IPR036846">
    <property type="entry name" value="GM2-AP_sf"/>
</dbReference>
<dbReference type="PANTHER" id="PTHR11306">
    <property type="entry name" value="NIEMANN PICK TYPE C2 PROTEIN NPC2-RELATED"/>
    <property type="match status" value="1"/>
</dbReference>
<keyword evidence="5" id="KW-0813">Transport</keyword>
<keyword evidence="6" id="KW-0732">Signal</keyword>
<evidence type="ECO:0000313" key="10">
    <source>
        <dbReference type="Proteomes" id="UP000320762"/>
    </source>
</evidence>
<evidence type="ECO:0000259" key="8">
    <source>
        <dbReference type="SMART" id="SM00737"/>
    </source>
</evidence>
<dbReference type="STRING" id="97359.A0A550CN10"/>
<gene>
    <name evidence="9" type="ORF">BD626DRAFT_398553</name>
</gene>
<proteinExistence type="inferred from homology"/>